<dbReference type="EMBL" id="SOIZ01000166">
    <property type="protein sequence ID" value="TET62699.1"/>
    <property type="molecule type" value="Genomic_DNA"/>
</dbReference>
<accession>A0A523W795</accession>
<sequence length="263" mass="29311">MNCESLSFSQKLSEQRISQAETLLGKKIIRKILAYALFLLGVNRSSISTFLNMAPGSIRSLVLAMKLRGLAGLEDQRSKTSSFKPPRPEQIVPTLDADDSWLKVDFNVGNLLLRIPKSNSIQKRIVLLSLANNGLLERSAVAGALGLSIDRIGKLTRNLEQEDVKGILDQRQGQRQDYRFTPQIKAELIQQFVIEAVAQRPIGGEQLAKKLEERCQLTLSPRSILSHLSRLGLSSIKDSLPQYLAELKKNSSNSSEKEPIKKH</sequence>
<name>A0A523W795_UNCAE</name>
<proteinExistence type="predicted"/>
<dbReference type="AlphaFoldDB" id="A0A523W795"/>
<protein>
    <submittedName>
        <fullName evidence="1">Uncharacterized protein</fullName>
    </submittedName>
</protein>
<organism evidence="1 2">
    <name type="scientific">Aerophobetes bacterium</name>
    <dbReference type="NCBI Taxonomy" id="2030807"/>
    <lineage>
        <taxon>Bacteria</taxon>
        <taxon>Candidatus Aerophobota</taxon>
    </lineage>
</organism>
<dbReference type="Proteomes" id="UP000319130">
    <property type="component" value="Unassembled WGS sequence"/>
</dbReference>
<comment type="caution">
    <text evidence="1">The sequence shown here is derived from an EMBL/GenBank/DDBJ whole genome shotgun (WGS) entry which is preliminary data.</text>
</comment>
<evidence type="ECO:0000313" key="1">
    <source>
        <dbReference type="EMBL" id="TET62699.1"/>
    </source>
</evidence>
<evidence type="ECO:0000313" key="2">
    <source>
        <dbReference type="Proteomes" id="UP000319130"/>
    </source>
</evidence>
<reference evidence="1 2" key="1">
    <citation type="submission" date="2019-03" db="EMBL/GenBank/DDBJ databases">
        <title>Metabolic potential of uncultured bacteria and archaea associated with petroleum seepage in deep-sea sediments.</title>
        <authorList>
            <person name="Dong X."/>
            <person name="Hubert C."/>
        </authorList>
    </citation>
    <scope>NUCLEOTIDE SEQUENCE [LARGE SCALE GENOMIC DNA]</scope>
    <source>
        <strain evidence="1">E29_bin52</strain>
    </source>
</reference>
<gene>
    <name evidence="1" type="ORF">E3J48_03870</name>
</gene>